<dbReference type="PANTHER" id="PTHR23278">
    <property type="entry name" value="SIDESTEP PROTEIN"/>
    <property type="match status" value="1"/>
</dbReference>
<gene>
    <name evidence="3" type="primary">DSCAM_0</name>
    <name evidence="3" type="ORF">E2C01_058832</name>
</gene>
<keyword evidence="4" id="KW-1185">Reference proteome</keyword>
<evidence type="ECO:0000259" key="2">
    <source>
        <dbReference type="PROSITE" id="PS50853"/>
    </source>
</evidence>
<dbReference type="CDD" id="cd00063">
    <property type="entry name" value="FN3"/>
    <property type="match status" value="1"/>
</dbReference>
<protein>
    <submittedName>
        <fullName evidence="3">Down syndrome cell adhesion molecule</fullName>
    </submittedName>
</protein>
<evidence type="ECO:0000313" key="3">
    <source>
        <dbReference type="EMBL" id="MPC64712.1"/>
    </source>
</evidence>
<name>A0A5B7H0W5_PORTR</name>
<dbReference type="SUPFAM" id="SSF49265">
    <property type="entry name" value="Fibronectin type III"/>
    <property type="match status" value="1"/>
</dbReference>
<dbReference type="SUPFAM" id="SSF48726">
    <property type="entry name" value="Immunoglobulin"/>
    <property type="match status" value="2"/>
</dbReference>
<dbReference type="Proteomes" id="UP000324222">
    <property type="component" value="Unassembled WGS sequence"/>
</dbReference>
<sequence>MTHHCTSIQDSSSEACVRSASFPQGSEMHHNVSAGIIVSNQSLVLQRVGRERAGRYYCRATNLHGEGVSAPIPITIMCKLPDTPVCSPGQQREYQVAHHETANITCRVDAVPDNVTFTWKFNSSGSLLELGEGRAASWGTTSVLAYTPASPGDYGLLLCTATNSIGTQHMPCVINVTAAKPPDLLEECVIRNQTTHSVFVTCKGIPTELPRTFTMEVRNSEDLQLVTKVSNNTPHFVASDLHPGTAYTLHVAVHSPMGASTPIKLQAFTVKTAEKRMG</sequence>
<dbReference type="PROSITE" id="PS50853">
    <property type="entry name" value="FN3"/>
    <property type="match status" value="1"/>
</dbReference>
<dbReference type="AlphaFoldDB" id="A0A5B7H0W5"/>
<dbReference type="EMBL" id="VSRR010022474">
    <property type="protein sequence ID" value="MPC64712.1"/>
    <property type="molecule type" value="Genomic_DNA"/>
</dbReference>
<feature type="domain" description="Ig-like" evidence="1">
    <location>
        <begin position="81"/>
        <end position="177"/>
    </location>
</feature>
<dbReference type="InterPro" id="IPR013783">
    <property type="entry name" value="Ig-like_fold"/>
</dbReference>
<dbReference type="InterPro" id="IPR003961">
    <property type="entry name" value="FN3_dom"/>
</dbReference>
<dbReference type="InterPro" id="IPR036179">
    <property type="entry name" value="Ig-like_dom_sf"/>
</dbReference>
<reference evidence="3 4" key="1">
    <citation type="submission" date="2019-05" db="EMBL/GenBank/DDBJ databases">
        <title>Another draft genome of Portunus trituberculatus and its Hox gene families provides insights of decapod evolution.</title>
        <authorList>
            <person name="Jeong J.-H."/>
            <person name="Song I."/>
            <person name="Kim S."/>
            <person name="Choi T."/>
            <person name="Kim D."/>
            <person name="Ryu S."/>
            <person name="Kim W."/>
        </authorList>
    </citation>
    <scope>NUCLEOTIDE SEQUENCE [LARGE SCALE GENOMIC DNA]</scope>
    <source>
        <tissue evidence="3">Muscle</tissue>
    </source>
</reference>
<accession>A0A5B7H0W5</accession>
<dbReference type="Pfam" id="PF13927">
    <property type="entry name" value="Ig_3"/>
    <property type="match status" value="1"/>
</dbReference>
<proteinExistence type="predicted"/>
<dbReference type="OrthoDB" id="6413693at2759"/>
<feature type="domain" description="Fibronectin type-III" evidence="2">
    <location>
        <begin position="181"/>
        <end position="275"/>
    </location>
</feature>
<organism evidence="3 4">
    <name type="scientific">Portunus trituberculatus</name>
    <name type="common">Swimming crab</name>
    <name type="synonym">Neptunus trituberculatus</name>
    <dbReference type="NCBI Taxonomy" id="210409"/>
    <lineage>
        <taxon>Eukaryota</taxon>
        <taxon>Metazoa</taxon>
        <taxon>Ecdysozoa</taxon>
        <taxon>Arthropoda</taxon>
        <taxon>Crustacea</taxon>
        <taxon>Multicrustacea</taxon>
        <taxon>Malacostraca</taxon>
        <taxon>Eumalacostraca</taxon>
        <taxon>Eucarida</taxon>
        <taxon>Decapoda</taxon>
        <taxon>Pleocyemata</taxon>
        <taxon>Brachyura</taxon>
        <taxon>Eubrachyura</taxon>
        <taxon>Portunoidea</taxon>
        <taxon>Portunidae</taxon>
        <taxon>Portuninae</taxon>
        <taxon>Portunus</taxon>
    </lineage>
</organism>
<comment type="caution">
    <text evidence="3">The sequence shown here is derived from an EMBL/GenBank/DDBJ whole genome shotgun (WGS) entry which is preliminary data.</text>
</comment>
<evidence type="ECO:0000259" key="1">
    <source>
        <dbReference type="PROSITE" id="PS50835"/>
    </source>
</evidence>
<dbReference type="InterPro" id="IPR036116">
    <property type="entry name" value="FN3_sf"/>
</dbReference>
<dbReference type="Gene3D" id="2.60.40.10">
    <property type="entry name" value="Immunoglobulins"/>
    <property type="match status" value="3"/>
</dbReference>
<dbReference type="InterPro" id="IPR007110">
    <property type="entry name" value="Ig-like_dom"/>
</dbReference>
<dbReference type="PANTHER" id="PTHR23278:SF19">
    <property type="entry name" value="OBSCURIN"/>
    <property type="match status" value="1"/>
</dbReference>
<evidence type="ECO:0000313" key="4">
    <source>
        <dbReference type="Proteomes" id="UP000324222"/>
    </source>
</evidence>
<dbReference type="PROSITE" id="PS50835">
    <property type="entry name" value="IG_LIKE"/>
    <property type="match status" value="1"/>
</dbReference>